<name>A0ABU3BRM3_9BACT</name>
<gene>
    <name evidence="2" type="ORF">RM540_09285</name>
</gene>
<evidence type="ECO:0000313" key="3">
    <source>
        <dbReference type="Proteomes" id="UP001267426"/>
    </source>
</evidence>
<reference evidence="2 3" key="1">
    <citation type="submission" date="2023-09" db="EMBL/GenBank/DDBJ databases">
        <authorList>
            <person name="Rey-Velasco X."/>
        </authorList>
    </citation>
    <scope>NUCLEOTIDE SEQUENCE [LARGE SCALE GENOMIC DNA]</scope>
    <source>
        <strain evidence="2 3">F394</strain>
    </source>
</reference>
<comment type="caution">
    <text evidence="2">The sequence shown here is derived from an EMBL/GenBank/DDBJ whole genome shotgun (WGS) entry which is preliminary data.</text>
</comment>
<keyword evidence="1" id="KW-0732">Signal</keyword>
<dbReference type="EMBL" id="JAVRHT010000019">
    <property type="protein sequence ID" value="MDT0631937.1"/>
    <property type="molecule type" value="Genomic_DNA"/>
</dbReference>
<dbReference type="Gene3D" id="3.40.720.10">
    <property type="entry name" value="Alkaline Phosphatase, subunit A"/>
    <property type="match status" value="1"/>
</dbReference>
<dbReference type="Pfam" id="PF01663">
    <property type="entry name" value="Phosphodiest"/>
    <property type="match status" value="1"/>
</dbReference>
<dbReference type="PANTHER" id="PTHR10151:SF120">
    <property type="entry name" value="BIS(5'-ADENOSYL)-TRIPHOSPHATASE"/>
    <property type="match status" value="1"/>
</dbReference>
<keyword evidence="3" id="KW-1185">Reference proteome</keyword>
<evidence type="ECO:0000256" key="1">
    <source>
        <dbReference type="SAM" id="SignalP"/>
    </source>
</evidence>
<dbReference type="SUPFAM" id="SSF53649">
    <property type="entry name" value="Alkaline phosphatase-like"/>
    <property type="match status" value="1"/>
</dbReference>
<dbReference type="PROSITE" id="PS51257">
    <property type="entry name" value="PROKAR_LIPOPROTEIN"/>
    <property type="match status" value="1"/>
</dbReference>
<protein>
    <submittedName>
        <fullName evidence="2">Alkaline phosphatase family protein</fullName>
    </submittedName>
</protein>
<dbReference type="PANTHER" id="PTHR10151">
    <property type="entry name" value="ECTONUCLEOTIDE PYROPHOSPHATASE/PHOSPHODIESTERASE"/>
    <property type="match status" value="1"/>
</dbReference>
<sequence>MTPTPRPALAAALAAVVLAGCGSFGRTVDGVWDVAMMGETEALRDPLRPVRGTTRVLVIAIDGLGDGALRQAVAGGDAPHLAALLGAPTGDPDVFAHAYAAPGVTAVLPSETAAGWAAVFTGRRPSDTGVVGNEWFDRDSLALYAPVPGSVSSIEQTVRVFSRDFLGDVIQTPTLFERAGLRSHVSLGFVHRGADVFAPPDANDAGELLDGLFDSVLEGPRALLAELDEDTEEGVRAAARRYGLPDLQVAYFPGADLTAHRYGADAARDYLRDEVDGRVGQIMDLYRQAGLLDSTYVVVVADHGHTPRLADDEHAMEAEAEFAAALNALGIRTRDVSIGADDGPATYQAVLGYNEVAAFVTLADRSTCPELGDACDWSRPPRLDGDVLPIARLFRRASDDAPGGPTIDLVLARASRTDAAVPFQVLRDDRLVPIADYLADTPRPDLVRLAERLD</sequence>
<evidence type="ECO:0000313" key="2">
    <source>
        <dbReference type="EMBL" id="MDT0631937.1"/>
    </source>
</evidence>
<feature type="chain" id="PRO_5045491171" evidence="1">
    <location>
        <begin position="20"/>
        <end position="454"/>
    </location>
</feature>
<accession>A0ABU3BRM3</accession>
<proteinExistence type="predicted"/>
<dbReference type="Proteomes" id="UP001267426">
    <property type="component" value="Unassembled WGS sequence"/>
</dbReference>
<dbReference type="RefSeq" id="WP_311663383.1">
    <property type="nucleotide sequence ID" value="NZ_JAVRHT010000019.1"/>
</dbReference>
<organism evidence="2 3">
    <name type="scientific">Rubrivirga litoralis</name>
    <dbReference type="NCBI Taxonomy" id="3075598"/>
    <lineage>
        <taxon>Bacteria</taxon>
        <taxon>Pseudomonadati</taxon>
        <taxon>Rhodothermota</taxon>
        <taxon>Rhodothermia</taxon>
        <taxon>Rhodothermales</taxon>
        <taxon>Rubricoccaceae</taxon>
        <taxon>Rubrivirga</taxon>
    </lineage>
</organism>
<dbReference type="InterPro" id="IPR017850">
    <property type="entry name" value="Alkaline_phosphatase_core_sf"/>
</dbReference>
<feature type="signal peptide" evidence="1">
    <location>
        <begin position="1"/>
        <end position="19"/>
    </location>
</feature>
<dbReference type="InterPro" id="IPR002591">
    <property type="entry name" value="Phosphodiest/P_Trfase"/>
</dbReference>